<proteinExistence type="predicted"/>
<dbReference type="Proteomes" id="UP000240608">
    <property type="component" value="Unassembled WGS sequence"/>
</dbReference>
<name>A0A2T4DF53_9BACT</name>
<gene>
    <name evidence="1" type="ORF">C9994_14175</name>
</gene>
<sequence>MLFYTAGTSPMVIVQVFHLYLNLTIKSIAITPNSTETYAFLLSLTGGCPLEGTTGVLLRK</sequence>
<evidence type="ECO:0000313" key="2">
    <source>
        <dbReference type="Proteomes" id="UP000240608"/>
    </source>
</evidence>
<dbReference type="AlphaFoldDB" id="A0A2T4DF53"/>
<comment type="caution">
    <text evidence="1">The sequence shown here is derived from an EMBL/GenBank/DDBJ whole genome shotgun (WGS) entry which is preliminary data.</text>
</comment>
<evidence type="ECO:0000313" key="1">
    <source>
        <dbReference type="EMBL" id="PTB92372.1"/>
    </source>
</evidence>
<dbReference type="EMBL" id="PYVU01000237">
    <property type="protein sequence ID" value="PTB92372.1"/>
    <property type="molecule type" value="Genomic_DNA"/>
</dbReference>
<organism evidence="1 2">
    <name type="scientific">Marivirga lumbricoides</name>
    <dbReference type="NCBI Taxonomy" id="1046115"/>
    <lineage>
        <taxon>Bacteria</taxon>
        <taxon>Pseudomonadati</taxon>
        <taxon>Bacteroidota</taxon>
        <taxon>Cytophagia</taxon>
        <taxon>Cytophagales</taxon>
        <taxon>Marivirgaceae</taxon>
        <taxon>Marivirga</taxon>
    </lineage>
</organism>
<reference evidence="1 2" key="1">
    <citation type="submission" date="2018-03" db="EMBL/GenBank/DDBJ databases">
        <title>Cross-interface Injection: A General Nanoliter Liquid Handling Method Applied to Single Cells Genome Amplification Automated Nanoliter Liquid Handling Applied to Single Cell Multiple Displacement Amplification.</title>
        <authorList>
            <person name="Yun J."/>
            <person name="Xu P."/>
            <person name="Xu J."/>
            <person name="Dai X."/>
            <person name="Wang Y."/>
            <person name="Zheng X."/>
            <person name="Cao C."/>
            <person name="Yi Q."/>
            <person name="Zhu Y."/>
            <person name="Wang L."/>
            <person name="Dong Z."/>
            <person name="Huang Y."/>
            <person name="Huang L."/>
            <person name="Du W."/>
        </authorList>
    </citation>
    <scope>NUCLEOTIDE SEQUENCE [LARGE SCALE GENOMIC DNA]</scope>
    <source>
        <strain evidence="1 2">Z-D1-2</strain>
    </source>
</reference>
<accession>A0A2T4DF53</accession>
<protein>
    <submittedName>
        <fullName evidence="1">Uncharacterized protein</fullName>
    </submittedName>
</protein>